<dbReference type="InterPro" id="IPR036890">
    <property type="entry name" value="HATPase_C_sf"/>
</dbReference>
<accession>A0A511AWB8</accession>
<dbReference type="SUPFAM" id="SSF55781">
    <property type="entry name" value="GAF domain-like"/>
    <property type="match status" value="2"/>
</dbReference>
<organism evidence="15 16">
    <name type="scientific">Gluconobacter wancherniae NBRC 103581</name>
    <dbReference type="NCBI Taxonomy" id="656744"/>
    <lineage>
        <taxon>Bacteria</taxon>
        <taxon>Pseudomonadati</taxon>
        <taxon>Pseudomonadota</taxon>
        <taxon>Alphaproteobacteria</taxon>
        <taxon>Acetobacterales</taxon>
        <taxon>Acetobacteraceae</taxon>
        <taxon>Gluconobacter</taxon>
    </lineage>
</organism>
<name>A0A511AWB8_9PROT</name>
<gene>
    <name evidence="15" type="ORF">GWA01_02750</name>
</gene>
<dbReference type="InterPro" id="IPR043150">
    <property type="entry name" value="Phytochrome_PHY_sf"/>
</dbReference>
<evidence type="ECO:0000256" key="6">
    <source>
        <dbReference type="ARBA" id="ARBA00022606"/>
    </source>
</evidence>
<dbReference type="InterPro" id="IPR016132">
    <property type="entry name" value="Phyto_chromo_attachment"/>
</dbReference>
<dbReference type="GO" id="GO:0006355">
    <property type="term" value="P:regulation of DNA-templated transcription"/>
    <property type="evidence" value="ECO:0007669"/>
    <property type="project" value="InterPro"/>
</dbReference>
<dbReference type="InterPro" id="IPR013515">
    <property type="entry name" value="Phytochrome_cen-reg"/>
</dbReference>
<dbReference type="InterPro" id="IPR003018">
    <property type="entry name" value="GAF"/>
</dbReference>
<dbReference type="AlphaFoldDB" id="A0A511AWB8"/>
<evidence type="ECO:0000256" key="12">
    <source>
        <dbReference type="ARBA" id="ARBA00023170"/>
    </source>
</evidence>
<evidence type="ECO:0000256" key="10">
    <source>
        <dbReference type="ARBA" id="ARBA00022840"/>
    </source>
</evidence>
<keyword evidence="7" id="KW-0808">Transferase</keyword>
<dbReference type="InterPro" id="IPR013654">
    <property type="entry name" value="PAS_2"/>
</dbReference>
<evidence type="ECO:0000313" key="16">
    <source>
        <dbReference type="Proteomes" id="UP000321230"/>
    </source>
</evidence>
<dbReference type="RefSeq" id="WP_228118278.1">
    <property type="nucleotide sequence ID" value="NZ_BARC01000005.1"/>
</dbReference>
<evidence type="ECO:0000256" key="4">
    <source>
        <dbReference type="ARBA" id="ARBA00022543"/>
    </source>
</evidence>
<evidence type="ECO:0000256" key="8">
    <source>
        <dbReference type="ARBA" id="ARBA00022741"/>
    </source>
</evidence>
<dbReference type="Pfam" id="PF00360">
    <property type="entry name" value="PHY"/>
    <property type="match status" value="1"/>
</dbReference>
<proteinExistence type="inferred from homology"/>
<evidence type="ECO:0000259" key="14">
    <source>
        <dbReference type="PROSITE" id="PS50046"/>
    </source>
</evidence>
<dbReference type="InterPro" id="IPR001294">
    <property type="entry name" value="Phytochrome"/>
</dbReference>
<comment type="caution">
    <text evidence="15">The sequence shown here is derived from an EMBL/GenBank/DDBJ whole genome shotgun (WGS) entry which is preliminary data.</text>
</comment>
<evidence type="ECO:0000256" key="7">
    <source>
        <dbReference type="ARBA" id="ARBA00022679"/>
    </source>
</evidence>
<dbReference type="Gene3D" id="3.30.450.40">
    <property type="match status" value="1"/>
</dbReference>
<dbReference type="SMART" id="SM00065">
    <property type="entry name" value="GAF"/>
    <property type="match status" value="1"/>
</dbReference>
<evidence type="ECO:0000256" key="3">
    <source>
        <dbReference type="ARBA" id="ARBA00012438"/>
    </source>
</evidence>
<dbReference type="Pfam" id="PF08446">
    <property type="entry name" value="PAS_2"/>
    <property type="match status" value="1"/>
</dbReference>
<evidence type="ECO:0000256" key="9">
    <source>
        <dbReference type="ARBA" id="ARBA00022777"/>
    </source>
</evidence>
<dbReference type="Pfam" id="PF07568">
    <property type="entry name" value="HisKA_2"/>
    <property type="match status" value="1"/>
</dbReference>
<dbReference type="Gene3D" id="3.30.450.20">
    <property type="entry name" value="PAS domain"/>
    <property type="match status" value="2"/>
</dbReference>
<dbReference type="EC" id="2.7.13.3" evidence="3"/>
<keyword evidence="8" id="KW-0547">Nucleotide-binding</keyword>
<keyword evidence="9 15" id="KW-0418">Kinase</keyword>
<keyword evidence="13" id="KW-0175">Coiled coil</keyword>
<keyword evidence="12" id="KW-0675">Receptor</keyword>
<dbReference type="Gene3D" id="3.30.565.10">
    <property type="entry name" value="Histidine kinase-like ATPase, C-terminal domain"/>
    <property type="match status" value="1"/>
</dbReference>
<dbReference type="EMBL" id="BJUZ01000001">
    <property type="protein sequence ID" value="GEK92505.1"/>
    <property type="molecule type" value="Genomic_DNA"/>
</dbReference>
<feature type="coiled-coil region" evidence="13">
    <location>
        <begin position="503"/>
        <end position="530"/>
    </location>
</feature>
<keyword evidence="10" id="KW-0067">ATP-binding</keyword>
<dbReference type="Pfam" id="PF01590">
    <property type="entry name" value="GAF"/>
    <property type="match status" value="1"/>
</dbReference>
<dbReference type="InterPro" id="IPR029016">
    <property type="entry name" value="GAF-like_dom_sf"/>
</dbReference>
<evidence type="ECO:0000256" key="1">
    <source>
        <dbReference type="ARBA" id="ARBA00000085"/>
    </source>
</evidence>
<dbReference type="InterPro" id="IPR011495">
    <property type="entry name" value="Sig_transdc_His_kin_sub2_dim/P"/>
</dbReference>
<keyword evidence="11" id="KW-0157">Chromophore</keyword>
<dbReference type="PROSITE" id="PS50046">
    <property type="entry name" value="PHYTOCHROME_2"/>
    <property type="match status" value="1"/>
</dbReference>
<sequence length="738" mass="82410">MTAPQEPSSKSSRSLSEALVTSCDREPIHRPDAIQPYGLLLIADAKTLSVIAGAGHIEERLASDWLGQALPSLLGISRARLETPHMPSLSDVRVKGLNGETFSAIRRNSDSHVYVELEPLQEEKLLTWDIFGEIDATAERFELCPDITEVCHKGAQIFRQLMGYDRVVVYRFLEDGSGQVIAESRSDALPTLLNHHFPASDIPRQARQLYIRNRIRVIPDVSYEAAPIRPQSAGLSGMDMSDVQLRSVSPVHLQYMKNMGIAASASVSLIVDGMLWGLIACHNVTPRQVGEDVRAACRTLAGVMARQLRNKEELVTYQERLRLRNAMEFLSSRMDTQASVLDSVRALAPDLQTLFPCDGFAIVCGTEVFKSGILPEKSNILLMRDWLRLKSNYGVFSTSNLEAIFPGAAHYPELSAGVLAITLPFQKPIVLIWSRIELVETIEWAGNPHKAGPDEQGNLHPRTSFKTWEQTVRGRAPRWNNEQIQAARRLRRTLIEDHQNQQLRELNHTLNTTLQERENLLQQKDFLIREVNHRVQNSLQMVTSFLKLQTRGTSNEETAKALGEAQNRISAIGLVHRRLYRDDHFGLIDLARYLEELMQELCLSLGEGWKQQLRLSLVSVLISADRAINVGLLLTELVINTSKYAYNGAAGPLRICLTQVNERIVLTVADQGQNSIKLESSQGFGTRMMKAVVSSLSGVIAYNNLSPGLQAVITIPIEISQQQHDFMHPDPDSAPQGL</sequence>
<keyword evidence="5" id="KW-0597">Phosphoprotein</keyword>
<dbReference type="Pfam" id="PF13581">
    <property type="entry name" value="HATPase_c_2"/>
    <property type="match status" value="1"/>
</dbReference>
<dbReference type="Proteomes" id="UP000321230">
    <property type="component" value="Unassembled WGS sequence"/>
</dbReference>
<protein>
    <recommendedName>
        <fullName evidence="3">histidine kinase</fullName>
        <ecNumber evidence="3">2.7.13.3</ecNumber>
    </recommendedName>
</protein>
<dbReference type="InterPro" id="IPR003594">
    <property type="entry name" value="HATPase_dom"/>
</dbReference>
<dbReference type="GO" id="GO:0005524">
    <property type="term" value="F:ATP binding"/>
    <property type="evidence" value="ECO:0007669"/>
    <property type="project" value="UniProtKB-KW"/>
</dbReference>
<dbReference type="SUPFAM" id="SSF55785">
    <property type="entry name" value="PYP-like sensor domain (PAS domain)"/>
    <property type="match status" value="1"/>
</dbReference>
<evidence type="ECO:0000256" key="5">
    <source>
        <dbReference type="ARBA" id="ARBA00022553"/>
    </source>
</evidence>
<comment type="similarity">
    <text evidence="2">In the N-terminal section; belongs to the phytochrome family.</text>
</comment>
<evidence type="ECO:0000256" key="2">
    <source>
        <dbReference type="ARBA" id="ARBA00006402"/>
    </source>
</evidence>
<keyword evidence="4" id="KW-0600">Photoreceptor protein</keyword>
<feature type="domain" description="Phytochrome chromophore attachment site" evidence="14">
    <location>
        <begin position="146"/>
        <end position="302"/>
    </location>
</feature>
<dbReference type="InterPro" id="IPR035965">
    <property type="entry name" value="PAS-like_dom_sf"/>
</dbReference>
<dbReference type="GO" id="GO:0009584">
    <property type="term" value="P:detection of visible light"/>
    <property type="evidence" value="ECO:0007669"/>
    <property type="project" value="InterPro"/>
</dbReference>
<evidence type="ECO:0000256" key="13">
    <source>
        <dbReference type="SAM" id="Coils"/>
    </source>
</evidence>
<keyword evidence="6" id="KW-0716">Sensory transduction</keyword>
<dbReference type="GO" id="GO:0004673">
    <property type="term" value="F:protein histidine kinase activity"/>
    <property type="evidence" value="ECO:0007669"/>
    <property type="project" value="UniProtKB-EC"/>
</dbReference>
<reference evidence="15 16" key="1">
    <citation type="submission" date="2019-07" db="EMBL/GenBank/DDBJ databases">
        <title>Whole genome shotgun sequence of Gluconobacter wancherniae NBRC 103581.</title>
        <authorList>
            <person name="Hosoyama A."/>
            <person name="Uohara A."/>
            <person name="Ohji S."/>
            <person name="Ichikawa N."/>
        </authorList>
    </citation>
    <scope>NUCLEOTIDE SEQUENCE [LARGE SCALE GENOMIC DNA]</scope>
    <source>
        <strain evidence="15 16">NBRC 103581</strain>
    </source>
</reference>
<comment type="catalytic activity">
    <reaction evidence="1">
        <text>ATP + protein L-histidine = ADP + protein N-phospho-L-histidine.</text>
        <dbReference type="EC" id="2.7.13.3"/>
    </reaction>
</comment>
<evidence type="ECO:0000313" key="15">
    <source>
        <dbReference type="EMBL" id="GEK92505.1"/>
    </source>
</evidence>
<dbReference type="PRINTS" id="PR01033">
    <property type="entry name" value="PHYTOCHROME"/>
</dbReference>
<evidence type="ECO:0000256" key="11">
    <source>
        <dbReference type="ARBA" id="ARBA00022991"/>
    </source>
</evidence>
<dbReference type="GO" id="GO:0009881">
    <property type="term" value="F:photoreceptor activity"/>
    <property type="evidence" value="ECO:0007669"/>
    <property type="project" value="UniProtKB-KW"/>
</dbReference>
<dbReference type="PANTHER" id="PTHR41523">
    <property type="entry name" value="TWO-COMPONENT SYSTEM SENSOR PROTEIN"/>
    <property type="match status" value="1"/>
</dbReference>
<dbReference type="SUPFAM" id="SSF55874">
    <property type="entry name" value="ATPase domain of HSP90 chaperone/DNA topoisomerase II/histidine kinase"/>
    <property type="match status" value="1"/>
</dbReference>
<keyword evidence="16" id="KW-1185">Reference proteome</keyword>
<dbReference type="Gene3D" id="3.30.450.270">
    <property type="match status" value="1"/>
</dbReference>
<dbReference type="PANTHER" id="PTHR41523:SF8">
    <property type="entry name" value="ETHYLENE RESPONSE SENSOR PROTEIN"/>
    <property type="match status" value="1"/>
</dbReference>